<feature type="transmembrane region" description="Helical" evidence="7">
    <location>
        <begin position="182"/>
        <end position="200"/>
    </location>
</feature>
<dbReference type="PROSITE" id="PS50850">
    <property type="entry name" value="MFS"/>
    <property type="match status" value="1"/>
</dbReference>
<feature type="transmembrane region" description="Helical" evidence="7">
    <location>
        <begin position="95"/>
        <end position="113"/>
    </location>
</feature>
<dbReference type="GO" id="GO:0022857">
    <property type="term" value="F:transmembrane transporter activity"/>
    <property type="evidence" value="ECO:0007669"/>
    <property type="project" value="InterPro"/>
</dbReference>
<evidence type="ECO:0000313" key="9">
    <source>
        <dbReference type="EMBL" id="KKA29895.1"/>
    </source>
</evidence>
<feature type="transmembrane region" description="Helical" evidence="7">
    <location>
        <begin position="437"/>
        <end position="458"/>
    </location>
</feature>
<evidence type="ECO:0000259" key="8">
    <source>
        <dbReference type="PROSITE" id="PS50850"/>
    </source>
</evidence>
<dbReference type="PANTHER" id="PTHR43791">
    <property type="entry name" value="PERMEASE-RELATED"/>
    <property type="match status" value="1"/>
</dbReference>
<evidence type="ECO:0000256" key="7">
    <source>
        <dbReference type="SAM" id="Phobius"/>
    </source>
</evidence>
<organism evidence="9 10">
    <name type="scientific">Thielaviopsis punctulata</name>
    <dbReference type="NCBI Taxonomy" id="72032"/>
    <lineage>
        <taxon>Eukaryota</taxon>
        <taxon>Fungi</taxon>
        <taxon>Dikarya</taxon>
        <taxon>Ascomycota</taxon>
        <taxon>Pezizomycotina</taxon>
        <taxon>Sordariomycetes</taxon>
        <taxon>Hypocreomycetidae</taxon>
        <taxon>Microascales</taxon>
        <taxon>Ceratocystidaceae</taxon>
        <taxon>Thielaviopsis</taxon>
    </lineage>
</organism>
<dbReference type="InterPro" id="IPR011701">
    <property type="entry name" value="MFS"/>
</dbReference>
<accession>A0A0F4ZI63</accession>
<dbReference type="SUPFAM" id="SSF103473">
    <property type="entry name" value="MFS general substrate transporter"/>
    <property type="match status" value="1"/>
</dbReference>
<reference evidence="9 10" key="1">
    <citation type="submission" date="2015-03" db="EMBL/GenBank/DDBJ databases">
        <authorList>
            <person name="Radwan O."/>
            <person name="Al-Naeli F.A."/>
            <person name="Rendon G.A."/>
            <person name="Fields C."/>
        </authorList>
    </citation>
    <scope>NUCLEOTIDE SEQUENCE [LARGE SCALE GENOMIC DNA]</scope>
    <source>
        <strain evidence="9">CR-DP1</strain>
    </source>
</reference>
<dbReference type="InterPro" id="IPR036259">
    <property type="entry name" value="MFS_trans_sf"/>
</dbReference>
<dbReference type="Pfam" id="PF07690">
    <property type="entry name" value="MFS_1"/>
    <property type="match status" value="1"/>
</dbReference>
<sequence length="494" mass="54421">MSSHSKLPETTTEKLDHGSFAQKAHDLLNGTVTDLHLTPEENRRLVRKIDICLLPIMACAYLFQFLDKTSLTYASITGIRTDLHLSGLQYSWAGSIYYFGYLIASYPVSVLFVRFPIAKIIAASLFIWGSILMLTAACSNPAGLLTCRFFLGVAEAAIAPGLTTLIAMWYTRDEQPLRQGAWFLGNTTAGFFGGLVGYGVGHITTIRPWKAIFLVFGACTVTFSLVVWAVLPDSPLNARFLSKEDRAKAILRVQDNMTTIKADKWKKEQVIEALCDPTAWLLVLIEMSACVPNNGLVTFGSIIIEGFGYSTLKTMLLNMVQSAYQLVFVVICVVGSTYLPNSRTWFMAGCMAISVVGSVVVRQVDPANKVARLNGLGLLVAFSGPFPLVMAMMSSNIGGFTKKTTVSAMVFMAYCVGNIIGPYLFFAREAPAYPSGFLSMIICFCISCLACLALRFHLVRQNKIRDQQQAGVTDIDLNLLDQTDKQIPQFRYTY</sequence>
<dbReference type="AlphaFoldDB" id="A0A0F4ZI63"/>
<feature type="transmembrane region" description="Helical" evidence="7">
    <location>
        <begin position="120"/>
        <end position="137"/>
    </location>
</feature>
<feature type="transmembrane region" description="Helical" evidence="7">
    <location>
        <begin position="373"/>
        <end position="393"/>
    </location>
</feature>
<name>A0A0F4ZI63_9PEZI</name>
<feature type="transmembrane region" description="Helical" evidence="7">
    <location>
        <begin position="322"/>
        <end position="339"/>
    </location>
</feature>
<comment type="subcellular location">
    <subcellularLocation>
        <location evidence="1">Membrane</location>
        <topology evidence="1">Multi-pass membrane protein</topology>
    </subcellularLocation>
</comment>
<evidence type="ECO:0000256" key="3">
    <source>
        <dbReference type="ARBA" id="ARBA00022692"/>
    </source>
</evidence>
<evidence type="ECO:0000256" key="1">
    <source>
        <dbReference type="ARBA" id="ARBA00004141"/>
    </source>
</evidence>
<comment type="similarity">
    <text evidence="6">Belongs to the major facilitator superfamily. Allantoate permease family.</text>
</comment>
<evidence type="ECO:0000256" key="6">
    <source>
        <dbReference type="ARBA" id="ARBA00037968"/>
    </source>
</evidence>
<evidence type="ECO:0000256" key="2">
    <source>
        <dbReference type="ARBA" id="ARBA00022448"/>
    </source>
</evidence>
<keyword evidence="3 7" id="KW-0812">Transmembrane</keyword>
<feature type="transmembrane region" description="Helical" evidence="7">
    <location>
        <begin position="212"/>
        <end position="231"/>
    </location>
</feature>
<keyword evidence="5 7" id="KW-0472">Membrane</keyword>
<dbReference type="FunFam" id="1.20.1250.20:FF:000064">
    <property type="entry name" value="MFS allantoate transporter"/>
    <property type="match status" value="1"/>
</dbReference>
<dbReference type="Proteomes" id="UP000033483">
    <property type="component" value="Unassembled WGS sequence"/>
</dbReference>
<dbReference type="InterPro" id="IPR020846">
    <property type="entry name" value="MFS_dom"/>
</dbReference>
<dbReference type="Gene3D" id="1.20.1250.20">
    <property type="entry name" value="MFS general substrate transporter like domains"/>
    <property type="match status" value="1"/>
</dbReference>
<gene>
    <name evidence="9" type="ORF">TD95_001495</name>
</gene>
<dbReference type="EMBL" id="LAEV01000634">
    <property type="protein sequence ID" value="KKA29895.1"/>
    <property type="molecule type" value="Genomic_DNA"/>
</dbReference>
<proteinExistence type="inferred from homology"/>
<evidence type="ECO:0000256" key="5">
    <source>
        <dbReference type="ARBA" id="ARBA00023136"/>
    </source>
</evidence>
<keyword evidence="2" id="KW-0813">Transport</keyword>
<keyword evidence="10" id="KW-1185">Reference proteome</keyword>
<feature type="domain" description="Major facilitator superfamily (MFS) profile" evidence="8">
    <location>
        <begin position="53"/>
        <end position="463"/>
    </location>
</feature>
<protein>
    <recommendedName>
        <fullName evidence="8">Major facilitator superfamily (MFS) profile domain-containing protein</fullName>
    </recommendedName>
</protein>
<dbReference type="PANTHER" id="PTHR43791:SF103">
    <property type="entry name" value="MAJOR FACILITATOR SUPERFAMILY (MFS) PROFILE DOMAIN-CONTAINING PROTEIN-RELATED"/>
    <property type="match status" value="1"/>
</dbReference>
<evidence type="ECO:0000256" key="4">
    <source>
        <dbReference type="ARBA" id="ARBA00022989"/>
    </source>
</evidence>
<feature type="transmembrane region" description="Helical" evidence="7">
    <location>
        <begin position="405"/>
        <end position="425"/>
    </location>
</feature>
<dbReference type="OrthoDB" id="6730379at2759"/>
<comment type="caution">
    <text evidence="9">The sequence shown here is derived from an EMBL/GenBank/DDBJ whole genome shotgun (WGS) entry which is preliminary data.</text>
</comment>
<dbReference type="GO" id="GO:0016020">
    <property type="term" value="C:membrane"/>
    <property type="evidence" value="ECO:0007669"/>
    <property type="project" value="UniProtKB-SubCell"/>
</dbReference>
<keyword evidence="4 7" id="KW-1133">Transmembrane helix</keyword>
<feature type="transmembrane region" description="Helical" evidence="7">
    <location>
        <begin position="345"/>
        <end position="361"/>
    </location>
</feature>
<feature type="transmembrane region" description="Helical" evidence="7">
    <location>
        <begin position="149"/>
        <end position="170"/>
    </location>
</feature>
<evidence type="ECO:0000313" key="10">
    <source>
        <dbReference type="Proteomes" id="UP000033483"/>
    </source>
</evidence>